<reference evidence="2" key="1">
    <citation type="journal article" date="2007" name="Science">
        <title>Draft genome of the filarial nematode parasite Brugia malayi.</title>
        <authorList>
            <person name="Ghedin E."/>
            <person name="Wang S."/>
            <person name="Spiro D."/>
            <person name="Caler E."/>
            <person name="Zhao Q."/>
            <person name="Crabtree J."/>
            <person name="Allen J.E."/>
            <person name="Delcher A.L."/>
            <person name="Guiliano D.B."/>
            <person name="Miranda-Saavedra D."/>
            <person name="Angiuoli S.V."/>
            <person name="Creasy T."/>
            <person name="Amedeo P."/>
            <person name="Haas B."/>
            <person name="El-Sayed N.M."/>
            <person name="Wortman J.R."/>
            <person name="Feldblyum T."/>
            <person name="Tallon L."/>
            <person name="Schatz M."/>
            <person name="Shumway M."/>
            <person name="Koo H."/>
            <person name="Salzberg S.L."/>
            <person name="Schobel S."/>
            <person name="Pertea M."/>
            <person name="Pop M."/>
            <person name="White O."/>
            <person name="Barton G.J."/>
            <person name="Carlow C.K."/>
            <person name="Crawford M.J."/>
            <person name="Daub J."/>
            <person name="Dimmic M.W."/>
            <person name="Estes C.F."/>
            <person name="Foster J.M."/>
            <person name="Ganatra M."/>
            <person name="Gregory W.F."/>
            <person name="Johnson N.M."/>
            <person name="Jin J."/>
            <person name="Komuniecki R."/>
            <person name="Korf I."/>
            <person name="Kumar S."/>
            <person name="Laney S."/>
            <person name="Li B.W."/>
            <person name="Li W."/>
            <person name="Lindblom T.H."/>
            <person name="Lustigman S."/>
            <person name="Ma D."/>
            <person name="Maina C.V."/>
            <person name="Martin D.M."/>
            <person name="McCarter J.P."/>
            <person name="McReynolds L."/>
            <person name="Mitreva M."/>
            <person name="Nutman T.B."/>
            <person name="Parkinson J."/>
            <person name="Peregrin-Alvarez J.M."/>
            <person name="Poole C."/>
            <person name="Ren Q."/>
            <person name="Saunders L."/>
            <person name="Sluder A.E."/>
            <person name="Smith K."/>
            <person name="Stanke M."/>
            <person name="Unnasch T.R."/>
            <person name="Ware J."/>
            <person name="Wei A.D."/>
            <person name="Weil G."/>
            <person name="Williams D.J."/>
            <person name="Zhang Y."/>
            <person name="Williams S.A."/>
            <person name="Fraser-Liggett C."/>
            <person name="Slatko B."/>
            <person name="Blaxter M.L."/>
            <person name="Scott A.L."/>
        </authorList>
    </citation>
    <scope>NUCLEOTIDE SEQUENCE</scope>
    <source>
        <strain evidence="2">FR3</strain>
    </source>
</reference>
<evidence type="ECO:0000313" key="2">
    <source>
        <dbReference type="EMBL" id="CDP91652.1"/>
    </source>
</evidence>
<feature type="compositionally biased region" description="Basic and acidic residues" evidence="1">
    <location>
        <begin position="7"/>
        <end position="24"/>
    </location>
</feature>
<reference evidence="2" key="2">
    <citation type="submission" date="2012-12" db="EMBL/GenBank/DDBJ databases">
        <authorList>
            <person name="Gao Y.W."/>
            <person name="Fan S.T."/>
            <person name="Sun H.T."/>
            <person name="Wang Z."/>
            <person name="Gao X.L."/>
            <person name="Li Y.G."/>
            <person name="Wang T.C."/>
            <person name="Zhang K."/>
            <person name="Xu W.W."/>
            <person name="Yu Z.J."/>
            <person name="Xia X.Z."/>
        </authorList>
    </citation>
    <scope>NUCLEOTIDE SEQUENCE</scope>
    <source>
        <strain evidence="2">FR3</strain>
    </source>
</reference>
<feature type="region of interest" description="Disordered" evidence="1">
    <location>
        <begin position="1"/>
        <end position="24"/>
    </location>
</feature>
<accession>A0A0J9XM79</accession>
<evidence type="ECO:0000256" key="1">
    <source>
        <dbReference type="SAM" id="MobiDB-lite"/>
    </source>
</evidence>
<gene>
    <name evidence="2" type="primary">Bm198</name>
    <name evidence="2" type="ORF">BM_Bm198</name>
</gene>
<sequence length="41" mass="4965">MVNGDIIVDRGRERERRERERERGREKTIPLLLVTMECSKH</sequence>
<organism evidence="2">
    <name type="scientific">Brugia malayi</name>
    <name type="common">Filarial nematode worm</name>
    <dbReference type="NCBI Taxonomy" id="6279"/>
    <lineage>
        <taxon>Eukaryota</taxon>
        <taxon>Metazoa</taxon>
        <taxon>Ecdysozoa</taxon>
        <taxon>Nematoda</taxon>
        <taxon>Chromadorea</taxon>
        <taxon>Rhabditida</taxon>
        <taxon>Spirurina</taxon>
        <taxon>Spiruromorpha</taxon>
        <taxon>Filarioidea</taxon>
        <taxon>Onchocercidae</taxon>
        <taxon>Brugia</taxon>
    </lineage>
</organism>
<name>A0A0J9XM79_BRUMA</name>
<proteinExistence type="predicted"/>
<dbReference type="AlphaFoldDB" id="A0A0J9XM79"/>
<protein>
    <submittedName>
        <fullName evidence="2">Bm198</fullName>
    </submittedName>
</protein>
<dbReference type="EMBL" id="LN856488">
    <property type="protein sequence ID" value="CDP91652.1"/>
    <property type="molecule type" value="Genomic_DNA"/>
</dbReference>